<protein>
    <recommendedName>
        <fullName evidence="5">TIGR02302 family protein</fullName>
    </recommendedName>
</protein>
<feature type="transmembrane region" description="Helical" evidence="3">
    <location>
        <begin position="32"/>
        <end position="54"/>
    </location>
</feature>
<dbReference type="InterPro" id="IPR012683">
    <property type="entry name" value="CHP02302_TM"/>
</dbReference>
<keyword evidence="3" id="KW-0472">Membrane</keyword>
<feature type="coiled-coil region" evidence="1">
    <location>
        <begin position="517"/>
        <end position="568"/>
    </location>
</feature>
<gene>
    <name evidence="4" type="ORF">LCGC14_0188460</name>
</gene>
<accession>A0A0F9V472</accession>
<keyword evidence="1" id="KW-0175">Coiled coil</keyword>
<proteinExistence type="predicted"/>
<sequence>MAETDRHNDWTKAGRIALTRKFAATALLVERAWPLVLAFASLAGVFLILSWFGLFAAMPFYGRVAVLAVLAGLAVAALWFNRGVRLPTASDIDARIESVSRLAHQPLRVQGDHVVSDDPFAKALWHEHQRRMAERLRDLSGGSPNTRTERLDPFGLRALVALLLVTAFAFSFGPGGGRVLDAFAPADAQVVAVARVDAWVTPPSYTGRAPIFLTDAGGAGEESIGVPEGSVLSVRLSDGAAADLVFTPTNETADAVTVAPVGADEMAELAEDGEAPKPARVAAGPREYAFALEESGEAALATAFSTLGRWNFAVTPDADPKIAFKEEPSEARNGALQLAYTVTDDYGVRKGRAEIVVADDVVAANARPLVAAPEINLALPRRTKGAAEGRTSADLTESPYAGAKVAMTLVATDDAGQSGRSETMPLTLPERRFSNPLARAVVEQRRMLALDANTVPRVVEMLDAVTLRGEEFIENPADYLALRAARTRIATAYSDEALLSSVDFLWEIALGIEDGNLSLAERRLRDAREQLAEALEEGASDAEIDRLMQELREAMREYMQALAEAMRNQPPMSQDQLQMGDMQELRPQDLERMMDRIEDLAKSGSKDAAQQLLSELQQMMDNLQAMRPGQQQQGQQSAMQQQMNKLGEMLQRQQQLKDQTFDLGRRQFERQQQDRQQGQPGEPQQGQPQDGQQGEPMTAEQLQEMMKQLQEQQGQLQQELEALQQQLEGMGMEPSDGFGEAGEAMGKAEGALGQGNDGEAVGEQGRAMEALRRGGQDMMRQMQEAMQGQGSQGAQGQMGQGFGGQQQRSGRDPLGRQRQTEGPDFGQDVGVPDEIDTQRARRILDAIRNRLGDALSPQLERDYLERLLKTP</sequence>
<feature type="coiled-coil region" evidence="1">
    <location>
        <begin position="699"/>
        <end position="733"/>
    </location>
</feature>
<dbReference type="NCBIfam" id="TIGR02302">
    <property type="entry name" value="aProt_lowcomp"/>
    <property type="match status" value="1"/>
</dbReference>
<feature type="compositionally biased region" description="Low complexity" evidence="2">
    <location>
        <begin position="674"/>
        <end position="699"/>
    </location>
</feature>
<comment type="caution">
    <text evidence="4">The sequence shown here is derived from an EMBL/GenBank/DDBJ whole genome shotgun (WGS) entry which is preliminary data.</text>
</comment>
<evidence type="ECO:0000256" key="3">
    <source>
        <dbReference type="SAM" id="Phobius"/>
    </source>
</evidence>
<feature type="region of interest" description="Disordered" evidence="2">
    <location>
        <begin position="780"/>
        <end position="836"/>
    </location>
</feature>
<name>A0A0F9V472_9ZZZZ</name>
<evidence type="ECO:0000256" key="2">
    <source>
        <dbReference type="SAM" id="MobiDB-lite"/>
    </source>
</evidence>
<keyword evidence="3" id="KW-0812">Transmembrane</keyword>
<feature type="region of interest" description="Disordered" evidence="2">
    <location>
        <begin position="668"/>
        <end position="699"/>
    </location>
</feature>
<evidence type="ECO:0000313" key="4">
    <source>
        <dbReference type="EMBL" id="KKN94497.1"/>
    </source>
</evidence>
<reference evidence="4" key="1">
    <citation type="journal article" date="2015" name="Nature">
        <title>Complex archaea that bridge the gap between prokaryotes and eukaryotes.</title>
        <authorList>
            <person name="Spang A."/>
            <person name="Saw J.H."/>
            <person name="Jorgensen S.L."/>
            <person name="Zaremba-Niedzwiedzka K."/>
            <person name="Martijn J."/>
            <person name="Lind A.E."/>
            <person name="van Eijk R."/>
            <person name="Schleper C."/>
            <person name="Guy L."/>
            <person name="Ettema T.J."/>
        </authorList>
    </citation>
    <scope>NUCLEOTIDE SEQUENCE</scope>
</reference>
<organism evidence="4">
    <name type="scientific">marine sediment metagenome</name>
    <dbReference type="NCBI Taxonomy" id="412755"/>
    <lineage>
        <taxon>unclassified sequences</taxon>
        <taxon>metagenomes</taxon>
        <taxon>ecological metagenomes</taxon>
    </lineage>
</organism>
<dbReference type="Pfam" id="PF13779">
    <property type="entry name" value="DUF4175"/>
    <property type="match status" value="1"/>
</dbReference>
<feature type="transmembrane region" description="Helical" evidence="3">
    <location>
        <begin position="154"/>
        <end position="173"/>
    </location>
</feature>
<dbReference type="AlphaFoldDB" id="A0A0F9V472"/>
<feature type="compositionally biased region" description="Gly residues" evidence="2">
    <location>
        <begin position="790"/>
        <end position="804"/>
    </location>
</feature>
<keyword evidence="3" id="KW-1133">Transmembrane helix</keyword>
<evidence type="ECO:0008006" key="5">
    <source>
        <dbReference type="Google" id="ProtNLM"/>
    </source>
</evidence>
<dbReference type="EMBL" id="LAZR01000078">
    <property type="protein sequence ID" value="KKN94497.1"/>
    <property type="molecule type" value="Genomic_DNA"/>
</dbReference>
<feature type="coiled-coil region" evidence="1">
    <location>
        <begin position="606"/>
        <end position="659"/>
    </location>
</feature>
<feature type="transmembrane region" description="Helical" evidence="3">
    <location>
        <begin position="60"/>
        <end position="80"/>
    </location>
</feature>
<evidence type="ECO:0000256" key="1">
    <source>
        <dbReference type="SAM" id="Coils"/>
    </source>
</evidence>
<feature type="compositionally biased region" description="Basic and acidic residues" evidence="2">
    <location>
        <begin position="809"/>
        <end position="821"/>
    </location>
</feature>